<evidence type="ECO:0000313" key="2">
    <source>
        <dbReference type="Proteomes" id="UP000029448"/>
    </source>
</evidence>
<dbReference type="PATRIC" id="fig|104102.7.peg.756"/>
<gene>
    <name evidence="1" type="ORF">AtDm6_0762</name>
</gene>
<name>A0A094YVU9_9PROT</name>
<dbReference type="Proteomes" id="UP000029448">
    <property type="component" value="Unassembled WGS sequence"/>
</dbReference>
<dbReference type="EMBL" id="JOKM01000018">
    <property type="protein sequence ID" value="KGB25567.1"/>
    <property type="molecule type" value="Genomic_DNA"/>
</dbReference>
<comment type="caution">
    <text evidence="1">The sequence shown here is derived from an EMBL/GenBank/DDBJ whole genome shotgun (WGS) entry which is preliminary data.</text>
</comment>
<dbReference type="AlphaFoldDB" id="A0A094YVU9"/>
<organism evidence="1 2">
    <name type="scientific">Acetobacter tropicalis</name>
    <dbReference type="NCBI Taxonomy" id="104102"/>
    <lineage>
        <taxon>Bacteria</taxon>
        <taxon>Pseudomonadati</taxon>
        <taxon>Pseudomonadota</taxon>
        <taxon>Alphaproteobacteria</taxon>
        <taxon>Acetobacterales</taxon>
        <taxon>Acetobacteraceae</taxon>
        <taxon>Acetobacter</taxon>
    </lineage>
</organism>
<sequence length="92" mass="10063">MGEAFGTKSGIKQDAIMSLQTRDKNEAIQRRGAVLETLRSQVNDEKLVAIGKRPPLEARTVTERAVNDALLAKKAIEEASTLIPQTEMLTAQ</sequence>
<proteinExistence type="predicted"/>
<reference evidence="1 2" key="1">
    <citation type="submission" date="2014-06" db="EMBL/GenBank/DDBJ databases">
        <title>Functional and comparative genomic analyses of the Drosophila gut microbiota identify candidate symbiosis factors.</title>
        <authorList>
            <person name="Newell P.D."/>
            <person name="Chaston J.M."/>
            <person name="Douglas A.E."/>
        </authorList>
    </citation>
    <scope>NUCLEOTIDE SEQUENCE [LARGE SCALE GENOMIC DNA]</scope>
    <source>
        <strain evidence="1 2">DmCS_006</strain>
    </source>
</reference>
<keyword evidence="2" id="KW-1185">Reference proteome</keyword>
<protein>
    <submittedName>
        <fullName evidence="1">Uncharacterized protein</fullName>
    </submittedName>
</protein>
<evidence type="ECO:0000313" key="1">
    <source>
        <dbReference type="EMBL" id="KGB25567.1"/>
    </source>
</evidence>
<accession>A0A094YVU9</accession>